<name>A0A0E0I5E6_ORYNI</name>
<dbReference type="InterPro" id="IPR040346">
    <property type="entry name" value="GEX1/Brambleberry"/>
</dbReference>
<dbReference type="AlphaFoldDB" id="A0A0E0I5E6"/>
<dbReference type="Gramene" id="ONIVA07G25260.2">
    <property type="protein sequence ID" value="ONIVA07G25260.2"/>
    <property type="gene ID" value="ONIVA07G25260"/>
</dbReference>
<keyword evidence="3" id="KW-0472">Membrane</keyword>
<keyword evidence="3" id="KW-1133">Transmembrane helix</keyword>
<feature type="transmembrane region" description="Helical" evidence="3">
    <location>
        <begin position="962"/>
        <end position="981"/>
    </location>
</feature>
<feature type="transmembrane region" description="Helical" evidence="3">
    <location>
        <begin position="987"/>
        <end position="1010"/>
    </location>
</feature>
<sequence length="1129" mass="125673">MQAAAGRARRLLTSPAASGILSAPRPGCAALAGSGALLPRLDGVPSSPSPSPAPPLLARSFSATSSSRLPRNLLSPSISSQWRNEKSVCYHMAATHYSTEASDIDQPTAAERSDRRAMTFLRPRQQDFKRRLRSRMRHLQQPKVAASLGRPPVALLPTLMATRLGGMEASMAVVELYQKMLKSVEAETMPPNAWLWSMISSCSNKEDIKLLIQILQKLRRLSNLRIDANFNDHLCMKVAEACARVGALDYGLKVLWKHNVYGITPTIGSAHYLLKHAKEKNDTKLMGSIMQVLQRNSMPLQPGTADIVFSICYNADRWDLLSKYARRFVKSGVKLHGASFDIWMDFAAKVGDSQSIWNINSLRGKSVKRYNLATGFACVKGFLLERKPESAAAMIKLLHKHSPDEKKQLVTDELQKLVAEWPAEVIKRQKKDDRKALEEALITDIPQMISSVSKLRLDISSGALLQSRRRRRRPDQRRKDSPPVTGNFRMRRIRGFVFVVILVMISSLCSATNALSWSMFSSSSKKPSMAPPPPLDGGVPVAEFSIDGGGDARGDKLMENARRRIAAGDGRPGTTCWSEAYRSLFASCGDIMADKELQARLAWRLSGCFQEDSGRPPLPPCDAAAAHGHGHADMVHCRERLSDSESKVFLAFFLETNTLCHQLQAEAFKRSTERLVNDLTRSARSAREKLEAIEERSEKIMRESDHLRRSLSSIMSQTEHLATASEDVRARIGDVLDRSAAIFERSREIAAAQAELRGGQAAMREELAAGMAQVEASYRSIGEEMGRLKQEAMGIEREVRAVGDAMAARMVDLQSAADDIGAAAGRSLENQMLLLDGQAKAMEGLNHIYSFQAQALQESRETIQKLAQFGQQQQEELLSRQEQIRHAHDDLMKNSESILEAQEEFRAKQASIFAALDKLYVLHNAVLVESRFIKAFFFYCCITFLVYLLTSAKQTFAIRGHLYFGLCITLVLETVVIKLGADDFSKQFLIMSKVLLIRSVFLAAAAAQILHSIFTYKDYEVLNHQLLQTLMEKVRAIEGNGSGGDQMNPWSTGSDCSSIGDCSLFFDEQLQDEVDSEIDPDFALPREICGNGSILPEEFGENSVTTSISRRYNLRPRIRPRFSEDNHIR</sequence>
<keyword evidence="5" id="KW-1185">Reference proteome</keyword>
<feature type="region of interest" description="Disordered" evidence="2">
    <location>
        <begin position="466"/>
        <end position="486"/>
    </location>
</feature>
<dbReference type="PANTHER" id="PTHR33538">
    <property type="entry name" value="PROTEIN GAMETE EXPRESSED 1"/>
    <property type="match status" value="1"/>
</dbReference>
<keyword evidence="3" id="KW-0812">Transmembrane</keyword>
<feature type="compositionally biased region" description="Basic residues" evidence="2">
    <location>
        <begin position="467"/>
        <end position="476"/>
    </location>
</feature>
<dbReference type="EnsemblPlants" id="ONIVA07G25260.2">
    <property type="protein sequence ID" value="ONIVA07G25260.2"/>
    <property type="gene ID" value="ONIVA07G25260"/>
</dbReference>
<feature type="transmembrane region" description="Helical" evidence="3">
    <location>
        <begin position="496"/>
        <end position="520"/>
    </location>
</feature>
<organism evidence="4">
    <name type="scientific">Oryza nivara</name>
    <name type="common">Indian wild rice</name>
    <name type="synonym">Oryza sativa f. spontanea</name>
    <dbReference type="NCBI Taxonomy" id="4536"/>
    <lineage>
        <taxon>Eukaryota</taxon>
        <taxon>Viridiplantae</taxon>
        <taxon>Streptophyta</taxon>
        <taxon>Embryophyta</taxon>
        <taxon>Tracheophyta</taxon>
        <taxon>Spermatophyta</taxon>
        <taxon>Magnoliopsida</taxon>
        <taxon>Liliopsida</taxon>
        <taxon>Poales</taxon>
        <taxon>Poaceae</taxon>
        <taxon>BOP clade</taxon>
        <taxon>Oryzoideae</taxon>
        <taxon>Oryzeae</taxon>
        <taxon>Oryzinae</taxon>
        <taxon>Oryza</taxon>
    </lineage>
</organism>
<protein>
    <submittedName>
        <fullName evidence="4">Uncharacterized protein</fullName>
    </submittedName>
</protein>
<dbReference type="Gene3D" id="1.10.287.950">
    <property type="entry name" value="Methyl-accepting chemotaxis protein"/>
    <property type="match status" value="1"/>
</dbReference>
<dbReference type="eggNOG" id="ENOG502QR0N">
    <property type="taxonomic scope" value="Eukaryota"/>
</dbReference>
<evidence type="ECO:0000256" key="2">
    <source>
        <dbReference type="SAM" id="MobiDB-lite"/>
    </source>
</evidence>
<evidence type="ECO:0000256" key="3">
    <source>
        <dbReference type="SAM" id="Phobius"/>
    </source>
</evidence>
<dbReference type="STRING" id="4536.A0A0E0I5E6"/>
<reference evidence="4" key="1">
    <citation type="submission" date="2015-04" db="UniProtKB">
        <authorList>
            <consortium name="EnsemblPlants"/>
        </authorList>
    </citation>
    <scope>IDENTIFICATION</scope>
    <source>
        <strain evidence="4">SL10</strain>
    </source>
</reference>
<accession>A0A0E0I5E6</accession>
<dbReference type="Proteomes" id="UP000006591">
    <property type="component" value="Chromosome 7"/>
</dbReference>
<dbReference type="Gene3D" id="1.25.40.10">
    <property type="entry name" value="Tetratricopeptide repeat domain"/>
    <property type="match status" value="1"/>
</dbReference>
<evidence type="ECO:0000313" key="5">
    <source>
        <dbReference type="Proteomes" id="UP000006591"/>
    </source>
</evidence>
<feature type="region of interest" description="Disordered" evidence="2">
    <location>
        <begin position="521"/>
        <end position="544"/>
    </location>
</feature>
<evidence type="ECO:0000256" key="1">
    <source>
        <dbReference type="SAM" id="Coils"/>
    </source>
</evidence>
<feature type="coiled-coil region" evidence="1">
    <location>
        <begin position="669"/>
        <end position="710"/>
    </location>
</feature>
<proteinExistence type="predicted"/>
<keyword evidence="1" id="KW-0175">Coiled coil</keyword>
<evidence type="ECO:0000313" key="4">
    <source>
        <dbReference type="EnsemblPlants" id="ONIVA07G25260.2"/>
    </source>
</evidence>
<dbReference type="OMA" id="SRMRHLQ"/>
<dbReference type="InterPro" id="IPR011990">
    <property type="entry name" value="TPR-like_helical_dom_sf"/>
</dbReference>
<dbReference type="PANTHER" id="PTHR33538:SF2">
    <property type="entry name" value="PROTEIN GAMETE EXPRESSED 1"/>
    <property type="match status" value="1"/>
</dbReference>
<reference evidence="4" key="2">
    <citation type="submission" date="2018-04" db="EMBL/GenBank/DDBJ databases">
        <title>OnivRS2 (Oryza nivara Reference Sequence Version 2).</title>
        <authorList>
            <person name="Zhang J."/>
            <person name="Kudrna D."/>
            <person name="Lee S."/>
            <person name="Talag J."/>
            <person name="Rajasekar S."/>
            <person name="Welchert J."/>
            <person name="Hsing Y.-I."/>
            <person name="Wing R.A."/>
        </authorList>
    </citation>
    <scope>NUCLEOTIDE SEQUENCE [LARGE SCALE GENOMIC DNA]</scope>
    <source>
        <strain evidence="4">SL10</strain>
    </source>
</reference>
<feature type="transmembrane region" description="Helical" evidence="3">
    <location>
        <begin position="932"/>
        <end position="950"/>
    </location>
</feature>